<feature type="transmembrane region" description="Helical" evidence="3">
    <location>
        <begin position="142"/>
        <end position="165"/>
    </location>
</feature>
<feature type="transmembrane region" description="Helical" evidence="3">
    <location>
        <begin position="298"/>
        <end position="316"/>
    </location>
</feature>
<feature type="transmembrane region" description="Helical" evidence="3">
    <location>
        <begin position="356"/>
        <end position="375"/>
    </location>
</feature>
<feature type="transmembrane region" description="Helical" evidence="3">
    <location>
        <begin position="267"/>
        <end position="286"/>
    </location>
</feature>
<dbReference type="GO" id="GO:0016020">
    <property type="term" value="C:membrane"/>
    <property type="evidence" value="ECO:0007669"/>
    <property type="project" value="UniProtKB-SubCell"/>
</dbReference>
<keyword evidence="3" id="KW-1133">Transmembrane helix</keyword>
<gene>
    <name evidence="5" type="ORF">AOQ84DRAFT_399432</name>
</gene>
<dbReference type="AlphaFoldDB" id="A0A8E2EWM5"/>
<accession>A0A8E2EWM5</accession>
<protein>
    <submittedName>
        <fullName evidence="5">MFS monocarboxylate transporter-like protein</fullName>
    </submittedName>
</protein>
<dbReference type="Proteomes" id="UP000250140">
    <property type="component" value="Unassembled WGS sequence"/>
</dbReference>
<evidence type="ECO:0000313" key="6">
    <source>
        <dbReference type="Proteomes" id="UP000250140"/>
    </source>
</evidence>
<feature type="transmembrane region" description="Helical" evidence="3">
    <location>
        <begin position="81"/>
        <end position="100"/>
    </location>
</feature>
<evidence type="ECO:0000256" key="2">
    <source>
        <dbReference type="ARBA" id="ARBA00006727"/>
    </source>
</evidence>
<reference evidence="5 6" key="1">
    <citation type="journal article" date="2016" name="Nat. Commun.">
        <title>Ectomycorrhizal ecology is imprinted in the genome of the dominant symbiotic fungus Cenococcum geophilum.</title>
        <authorList>
            <consortium name="DOE Joint Genome Institute"/>
            <person name="Peter M."/>
            <person name="Kohler A."/>
            <person name="Ohm R.A."/>
            <person name="Kuo A."/>
            <person name="Krutzmann J."/>
            <person name="Morin E."/>
            <person name="Arend M."/>
            <person name="Barry K.W."/>
            <person name="Binder M."/>
            <person name="Choi C."/>
            <person name="Clum A."/>
            <person name="Copeland A."/>
            <person name="Grisel N."/>
            <person name="Haridas S."/>
            <person name="Kipfer T."/>
            <person name="LaButti K."/>
            <person name="Lindquist E."/>
            <person name="Lipzen A."/>
            <person name="Maire R."/>
            <person name="Meier B."/>
            <person name="Mihaltcheva S."/>
            <person name="Molinier V."/>
            <person name="Murat C."/>
            <person name="Poggeler S."/>
            <person name="Quandt C.A."/>
            <person name="Sperisen C."/>
            <person name="Tritt A."/>
            <person name="Tisserant E."/>
            <person name="Crous P.W."/>
            <person name="Henrissat B."/>
            <person name="Nehls U."/>
            <person name="Egli S."/>
            <person name="Spatafora J.W."/>
            <person name="Grigoriev I.V."/>
            <person name="Martin F.M."/>
        </authorList>
    </citation>
    <scope>NUCLEOTIDE SEQUENCE [LARGE SCALE GENOMIC DNA]</scope>
    <source>
        <strain evidence="5 6">CBS 207.34</strain>
    </source>
</reference>
<comment type="similarity">
    <text evidence="2">Belongs to the major facilitator superfamily. Monocarboxylate porter (TC 2.A.1.13) family.</text>
</comment>
<feature type="transmembrane region" description="Helical" evidence="3">
    <location>
        <begin position="387"/>
        <end position="410"/>
    </location>
</feature>
<dbReference type="GO" id="GO:0022857">
    <property type="term" value="F:transmembrane transporter activity"/>
    <property type="evidence" value="ECO:0007669"/>
    <property type="project" value="InterPro"/>
</dbReference>
<dbReference type="PANTHER" id="PTHR11360">
    <property type="entry name" value="MONOCARBOXYLATE TRANSPORTER"/>
    <property type="match status" value="1"/>
</dbReference>
<dbReference type="InterPro" id="IPR011701">
    <property type="entry name" value="MFS"/>
</dbReference>
<feature type="transmembrane region" description="Helical" evidence="3">
    <location>
        <begin position="12"/>
        <end position="34"/>
    </location>
</feature>
<feature type="domain" description="Major facilitator superfamily (MFS) profile" evidence="4">
    <location>
        <begin position="13"/>
        <end position="415"/>
    </location>
</feature>
<evidence type="ECO:0000256" key="3">
    <source>
        <dbReference type="SAM" id="Phobius"/>
    </source>
</evidence>
<dbReference type="EMBL" id="KV750238">
    <property type="protein sequence ID" value="OCL05683.1"/>
    <property type="molecule type" value="Genomic_DNA"/>
</dbReference>
<feature type="transmembrane region" description="Helical" evidence="3">
    <location>
        <begin position="177"/>
        <end position="197"/>
    </location>
</feature>
<dbReference type="InterPro" id="IPR020846">
    <property type="entry name" value="MFS_dom"/>
</dbReference>
<name>A0A8E2EWM5_9PEZI</name>
<dbReference type="SUPFAM" id="SSF103473">
    <property type="entry name" value="MFS general substrate transporter"/>
    <property type="match status" value="1"/>
</dbReference>
<keyword evidence="3" id="KW-0812">Transmembrane</keyword>
<sequence length="418" mass="45885">MAEQLENQTEGCAAWLQALGAFLIYTTTWGLLSAYGSYQTYYETWLLRSTPSNAIAWVGTIEGVLLIMGGIVTGPIYDRGYIYELLLVGTFLTVLGVMMTSLSTEYYQILLAQGFCVGLGSGILYTPSIALVASRFSKRRSLAICFATSGTAVGGIIYPIMFIQLQPLVGFAWMTRILGFITLAELIVALAIILPYVEPARSLMKRTTSNRAAHALPPRPLLELGAFKEPAYTAFCLALFFMWIAYWVPFFFIPSFGYYMIGASPTMSFYLLVITNAATLPGRLLTVFISERFGIPECLLAFTLASTILLFVWITINNLVTFIVWIVLLALFMAPLAVLVPAIVPQLCPSKETVGTRMGMAWTAAALGVLVGAPVSSTLGNLRKQDFWQAQVFIATSMLVGAGLMGFVLWEIRKKSRV</sequence>
<evidence type="ECO:0000256" key="1">
    <source>
        <dbReference type="ARBA" id="ARBA00004141"/>
    </source>
</evidence>
<dbReference type="Gene3D" id="1.20.1250.20">
    <property type="entry name" value="MFS general substrate transporter like domains"/>
    <property type="match status" value="2"/>
</dbReference>
<feature type="transmembrane region" description="Helical" evidence="3">
    <location>
        <begin position="322"/>
        <end position="344"/>
    </location>
</feature>
<dbReference type="InterPro" id="IPR036259">
    <property type="entry name" value="MFS_trans_sf"/>
</dbReference>
<evidence type="ECO:0000313" key="5">
    <source>
        <dbReference type="EMBL" id="OCL05683.1"/>
    </source>
</evidence>
<dbReference type="OrthoDB" id="6509908at2759"/>
<organism evidence="5 6">
    <name type="scientific">Glonium stellatum</name>
    <dbReference type="NCBI Taxonomy" id="574774"/>
    <lineage>
        <taxon>Eukaryota</taxon>
        <taxon>Fungi</taxon>
        <taxon>Dikarya</taxon>
        <taxon>Ascomycota</taxon>
        <taxon>Pezizomycotina</taxon>
        <taxon>Dothideomycetes</taxon>
        <taxon>Pleosporomycetidae</taxon>
        <taxon>Gloniales</taxon>
        <taxon>Gloniaceae</taxon>
        <taxon>Glonium</taxon>
    </lineage>
</organism>
<dbReference type="InterPro" id="IPR050327">
    <property type="entry name" value="Proton-linked_MCT"/>
</dbReference>
<dbReference type="Pfam" id="PF07690">
    <property type="entry name" value="MFS_1"/>
    <property type="match status" value="1"/>
</dbReference>
<proteinExistence type="inferred from homology"/>
<keyword evidence="3" id="KW-0472">Membrane</keyword>
<dbReference type="PANTHER" id="PTHR11360:SF252">
    <property type="entry name" value="MAJOR FACILITATOR SUPERFAMILY (MFS) PROFILE DOMAIN-CONTAINING PROTEIN-RELATED"/>
    <property type="match status" value="1"/>
</dbReference>
<keyword evidence="6" id="KW-1185">Reference proteome</keyword>
<feature type="transmembrane region" description="Helical" evidence="3">
    <location>
        <begin position="106"/>
        <end position="130"/>
    </location>
</feature>
<comment type="subcellular location">
    <subcellularLocation>
        <location evidence="1">Membrane</location>
        <topology evidence="1">Multi-pass membrane protein</topology>
    </subcellularLocation>
</comment>
<evidence type="ECO:0000259" key="4">
    <source>
        <dbReference type="PROSITE" id="PS50850"/>
    </source>
</evidence>
<feature type="transmembrane region" description="Helical" evidence="3">
    <location>
        <begin position="54"/>
        <end position="74"/>
    </location>
</feature>
<feature type="transmembrane region" description="Helical" evidence="3">
    <location>
        <begin position="234"/>
        <end position="261"/>
    </location>
</feature>
<dbReference type="PROSITE" id="PS50850">
    <property type="entry name" value="MFS"/>
    <property type="match status" value="1"/>
</dbReference>